<evidence type="ECO:0000259" key="2">
    <source>
        <dbReference type="Pfam" id="PF00080"/>
    </source>
</evidence>
<dbReference type="PANTHER" id="PTHR10003">
    <property type="entry name" value="SUPEROXIDE DISMUTASE CU-ZN -RELATED"/>
    <property type="match status" value="1"/>
</dbReference>
<dbReference type="GO" id="GO:0005507">
    <property type="term" value="F:copper ion binding"/>
    <property type="evidence" value="ECO:0007669"/>
    <property type="project" value="InterPro"/>
</dbReference>
<dbReference type="SUPFAM" id="SSF49329">
    <property type="entry name" value="Cu,Zn superoxide dismutase-like"/>
    <property type="match status" value="1"/>
</dbReference>
<dbReference type="PROSITE" id="PS51257">
    <property type="entry name" value="PROKAR_LIPOPROTEIN"/>
    <property type="match status" value="1"/>
</dbReference>
<gene>
    <name evidence="3" type="ORF">FGU71_06320</name>
</gene>
<sequence>MRSTITLGVAALVISACSPSDEPSQAAALAEPDSIPLIAQAALSSAAGDPVGTVTLSRNDGVLELNIELEGLEPSEKAFHLHTVGLCDAPDFKSAGGHLNPMDKSHGKLSDGGQHLGDFENISITANGTVSVTRTIQGNADEVLAFMFDEDGTAVMIHDGPDDYTTDPAGAAGPRIACGVLEETS</sequence>
<comment type="caution">
    <text evidence="3">The sequence shown here is derived from an EMBL/GenBank/DDBJ whole genome shotgun (WGS) entry which is preliminary data.</text>
</comment>
<dbReference type="Gene3D" id="2.60.40.200">
    <property type="entry name" value="Superoxide dismutase, copper/zinc binding domain"/>
    <property type="match status" value="1"/>
</dbReference>
<feature type="domain" description="Superoxide dismutase copper/zinc binding" evidence="2">
    <location>
        <begin position="52"/>
        <end position="180"/>
    </location>
</feature>
<keyword evidence="4" id="KW-1185">Reference proteome</keyword>
<evidence type="ECO:0000256" key="1">
    <source>
        <dbReference type="ARBA" id="ARBA00010457"/>
    </source>
</evidence>
<evidence type="ECO:0000313" key="3">
    <source>
        <dbReference type="EMBL" id="TRD11509.1"/>
    </source>
</evidence>
<comment type="similarity">
    <text evidence="1">Belongs to the Cu-Zn superoxide dismutase family.</text>
</comment>
<reference evidence="3 4" key="1">
    <citation type="submission" date="2019-06" db="EMBL/GenBank/DDBJ databases">
        <title>Erythrobacter insulae sp. nov., isolated from a tidal flat.</title>
        <authorList>
            <person name="Yoon J.-H."/>
        </authorList>
    </citation>
    <scope>NUCLEOTIDE SEQUENCE [LARGE SCALE GENOMIC DNA]</scope>
    <source>
        <strain evidence="3 4">JBTF-M21</strain>
    </source>
</reference>
<evidence type="ECO:0000313" key="4">
    <source>
        <dbReference type="Proteomes" id="UP000316343"/>
    </source>
</evidence>
<dbReference type="CDD" id="cd00305">
    <property type="entry name" value="Cu-Zn_Superoxide_Dismutase"/>
    <property type="match status" value="1"/>
</dbReference>
<dbReference type="InterPro" id="IPR001424">
    <property type="entry name" value="SOD_Cu_Zn_dom"/>
</dbReference>
<proteinExistence type="inferred from homology"/>
<dbReference type="EMBL" id="VHJK01000001">
    <property type="protein sequence ID" value="TRD11509.1"/>
    <property type="molecule type" value="Genomic_DNA"/>
</dbReference>
<dbReference type="Proteomes" id="UP000316343">
    <property type="component" value="Unassembled WGS sequence"/>
</dbReference>
<dbReference type="AlphaFoldDB" id="A0A547PBJ2"/>
<dbReference type="OrthoDB" id="5431326at2"/>
<protein>
    <submittedName>
        <fullName evidence="3">Superoxide dismutase family protein</fullName>
    </submittedName>
</protein>
<dbReference type="Pfam" id="PF00080">
    <property type="entry name" value="Sod_Cu"/>
    <property type="match status" value="1"/>
</dbReference>
<dbReference type="InterPro" id="IPR036423">
    <property type="entry name" value="SOD-like_Cu/Zn_dom_sf"/>
</dbReference>
<organism evidence="3 4">
    <name type="scientific">Erythrobacter insulae</name>
    <dbReference type="NCBI Taxonomy" id="2584124"/>
    <lineage>
        <taxon>Bacteria</taxon>
        <taxon>Pseudomonadati</taxon>
        <taxon>Pseudomonadota</taxon>
        <taxon>Alphaproteobacteria</taxon>
        <taxon>Sphingomonadales</taxon>
        <taxon>Erythrobacteraceae</taxon>
        <taxon>Erythrobacter/Porphyrobacter group</taxon>
        <taxon>Erythrobacter</taxon>
    </lineage>
</organism>
<dbReference type="InterPro" id="IPR024134">
    <property type="entry name" value="SOD_Cu/Zn_/chaperone"/>
</dbReference>
<accession>A0A547PBJ2</accession>
<name>A0A547PBJ2_9SPHN</name>
<dbReference type="GO" id="GO:0006801">
    <property type="term" value="P:superoxide metabolic process"/>
    <property type="evidence" value="ECO:0007669"/>
    <property type="project" value="InterPro"/>
</dbReference>